<dbReference type="AlphaFoldDB" id="A0A6G7LP02"/>
<dbReference type="InterPro" id="IPR050389">
    <property type="entry name" value="LysR-type_TF"/>
</dbReference>
<protein>
    <submittedName>
        <fullName evidence="6">LysR family transcriptional regulator</fullName>
    </submittedName>
</protein>
<organism evidence="6 7">
    <name type="scientific">Shewanella chilikensis</name>
    <dbReference type="NCBI Taxonomy" id="558541"/>
    <lineage>
        <taxon>Bacteria</taxon>
        <taxon>Pseudomonadati</taxon>
        <taxon>Pseudomonadota</taxon>
        <taxon>Gammaproteobacteria</taxon>
        <taxon>Alteromonadales</taxon>
        <taxon>Shewanellaceae</taxon>
        <taxon>Shewanella</taxon>
    </lineage>
</organism>
<dbReference type="Proteomes" id="UP000502117">
    <property type="component" value="Chromosome"/>
</dbReference>
<dbReference type="KEGG" id="schk:GII14_04115"/>
<evidence type="ECO:0000256" key="4">
    <source>
        <dbReference type="ARBA" id="ARBA00023163"/>
    </source>
</evidence>
<sequence>MIMKVDLNLLPVLEVLLEEQSVTAAARRLHLSQSAVSKQLNRLRELFKDPLFERSAFGLKPTPRALALGPELQQWLRQTERLTLPDEFDPAASKRQFRMHLVETAYSLTLPHFMPSLLRQAPGLDINCKTWHPGTMEQLLRCELDFAIGCREWDPRSLMHINSLPDELEYLELTRDKPICLLSPDHPALEGDWNLERFLSFEHLQVAFGGIEHWLLDDVLALNHKTRRIRANITDFPTAIELCRHSELLLCAPAKYAAQALQHVELATLEVPIDLVPGAYVLLWHKHFNQDSAHKWLRQMIADTVIPANALTT</sequence>
<keyword evidence="2" id="KW-0805">Transcription regulation</keyword>
<dbReference type="PRINTS" id="PR00039">
    <property type="entry name" value="HTHLYSR"/>
</dbReference>
<dbReference type="Pfam" id="PF00126">
    <property type="entry name" value="HTH_1"/>
    <property type="match status" value="1"/>
</dbReference>
<evidence type="ECO:0000259" key="5">
    <source>
        <dbReference type="PROSITE" id="PS50931"/>
    </source>
</evidence>
<evidence type="ECO:0000256" key="2">
    <source>
        <dbReference type="ARBA" id="ARBA00023015"/>
    </source>
</evidence>
<dbReference type="GO" id="GO:0003700">
    <property type="term" value="F:DNA-binding transcription factor activity"/>
    <property type="evidence" value="ECO:0007669"/>
    <property type="project" value="InterPro"/>
</dbReference>
<evidence type="ECO:0000313" key="7">
    <source>
        <dbReference type="Proteomes" id="UP000502117"/>
    </source>
</evidence>
<reference evidence="6 7" key="1">
    <citation type="submission" date="2019-11" db="EMBL/GenBank/DDBJ databases">
        <title>Complete Genome Sequence of Shewanella chilikensis Strain DC57, Isolated from Corroded Seal Rings at a floating production facility in Australia.</title>
        <authorList>
            <person name="Salgar-Chaparro S.J."/>
            <person name="Castillo-Villamizar G.A."/>
            <person name="Poehlein A."/>
            <person name="Daniel R."/>
            <person name="Machuca L."/>
        </authorList>
    </citation>
    <scope>NUCLEOTIDE SEQUENCE [LARGE SCALE GENOMIC DNA]</scope>
    <source>
        <strain evidence="6 7">DC57</strain>
    </source>
</reference>
<evidence type="ECO:0000256" key="3">
    <source>
        <dbReference type="ARBA" id="ARBA00023125"/>
    </source>
</evidence>
<dbReference type="CDD" id="cd08417">
    <property type="entry name" value="PBP2_Nitroaromatics_like"/>
    <property type="match status" value="1"/>
</dbReference>
<keyword evidence="3" id="KW-0238">DNA-binding</keyword>
<dbReference type="InterPro" id="IPR036390">
    <property type="entry name" value="WH_DNA-bd_sf"/>
</dbReference>
<evidence type="ECO:0000313" key="6">
    <source>
        <dbReference type="EMBL" id="QIJ03444.1"/>
    </source>
</evidence>
<keyword evidence="4" id="KW-0804">Transcription</keyword>
<dbReference type="PANTHER" id="PTHR30118:SF7">
    <property type="entry name" value="TRANSCRIPTIONAL REGULATOR LYSR FAMILY"/>
    <property type="match status" value="1"/>
</dbReference>
<dbReference type="GO" id="GO:0003677">
    <property type="term" value="F:DNA binding"/>
    <property type="evidence" value="ECO:0007669"/>
    <property type="project" value="UniProtKB-KW"/>
</dbReference>
<dbReference type="RefSeq" id="WP_165565969.1">
    <property type="nucleotide sequence ID" value="NZ_CP045857.1"/>
</dbReference>
<dbReference type="Gene3D" id="1.10.10.10">
    <property type="entry name" value="Winged helix-like DNA-binding domain superfamily/Winged helix DNA-binding domain"/>
    <property type="match status" value="1"/>
</dbReference>
<accession>A0A6G7LP02</accession>
<comment type="similarity">
    <text evidence="1">Belongs to the LysR transcriptional regulatory family.</text>
</comment>
<dbReference type="SUPFAM" id="SSF46785">
    <property type="entry name" value="Winged helix' DNA-binding domain"/>
    <property type="match status" value="1"/>
</dbReference>
<dbReference type="SUPFAM" id="SSF53850">
    <property type="entry name" value="Periplasmic binding protein-like II"/>
    <property type="match status" value="1"/>
</dbReference>
<feature type="domain" description="HTH lysR-type" evidence="5">
    <location>
        <begin position="5"/>
        <end position="62"/>
    </location>
</feature>
<dbReference type="InterPro" id="IPR037402">
    <property type="entry name" value="YidZ_PBP2"/>
</dbReference>
<proteinExistence type="inferred from homology"/>
<dbReference type="InterPro" id="IPR005119">
    <property type="entry name" value="LysR_subst-bd"/>
</dbReference>
<dbReference type="InterPro" id="IPR036388">
    <property type="entry name" value="WH-like_DNA-bd_sf"/>
</dbReference>
<dbReference type="Gene3D" id="3.40.190.10">
    <property type="entry name" value="Periplasmic binding protein-like II"/>
    <property type="match status" value="2"/>
</dbReference>
<gene>
    <name evidence="6" type="ORF">GII14_04115</name>
</gene>
<dbReference type="PANTHER" id="PTHR30118">
    <property type="entry name" value="HTH-TYPE TRANSCRIPTIONAL REGULATOR LEUO-RELATED"/>
    <property type="match status" value="1"/>
</dbReference>
<evidence type="ECO:0000256" key="1">
    <source>
        <dbReference type="ARBA" id="ARBA00009437"/>
    </source>
</evidence>
<dbReference type="Pfam" id="PF03466">
    <property type="entry name" value="LysR_substrate"/>
    <property type="match status" value="1"/>
</dbReference>
<dbReference type="InterPro" id="IPR000847">
    <property type="entry name" value="LysR_HTH_N"/>
</dbReference>
<name>A0A6G7LP02_9GAMM</name>
<dbReference type="EMBL" id="CP045857">
    <property type="protein sequence ID" value="QIJ03444.1"/>
    <property type="molecule type" value="Genomic_DNA"/>
</dbReference>
<dbReference type="PROSITE" id="PS50931">
    <property type="entry name" value="HTH_LYSR"/>
    <property type="match status" value="1"/>
</dbReference>